<keyword evidence="3" id="KW-1185">Reference proteome</keyword>
<accession>A0A917PWJ2</accession>
<dbReference type="Proteomes" id="UP000635983">
    <property type="component" value="Unassembled WGS sequence"/>
</dbReference>
<dbReference type="EMBL" id="BMPO01000004">
    <property type="protein sequence ID" value="GGJ94571.1"/>
    <property type="molecule type" value="Genomic_DNA"/>
</dbReference>
<dbReference type="AlphaFoldDB" id="A0A917PWJ2"/>
<evidence type="ECO:0000313" key="3">
    <source>
        <dbReference type="Proteomes" id="UP000635983"/>
    </source>
</evidence>
<sequence>MRIALLLIAMALSGQAMAEACIIRSQAERLDVKLCQQNRTIPPNLFRNGFCQPQLRGQKVSVEYVEMCPQGAFGVCRDAKIAGADYRQDIHYYGVATDATYLKPACERQSQGNWMGQ</sequence>
<dbReference type="RefSeq" id="WP_188983150.1">
    <property type="nucleotide sequence ID" value="NZ_BMPO01000004.1"/>
</dbReference>
<evidence type="ECO:0000313" key="2">
    <source>
        <dbReference type="EMBL" id="GGJ94571.1"/>
    </source>
</evidence>
<reference evidence="2" key="2">
    <citation type="submission" date="2020-09" db="EMBL/GenBank/DDBJ databases">
        <authorList>
            <person name="Sun Q."/>
            <person name="Ohkuma M."/>
        </authorList>
    </citation>
    <scope>NUCLEOTIDE SEQUENCE</scope>
    <source>
        <strain evidence="2">JCM 30078</strain>
    </source>
</reference>
<comment type="caution">
    <text evidence="2">The sequence shown here is derived from an EMBL/GenBank/DDBJ whole genome shotgun (WGS) entry which is preliminary data.</text>
</comment>
<keyword evidence="1" id="KW-0732">Signal</keyword>
<feature type="chain" id="PRO_5037724918" description="NADH:ubiquinone oxidoreductase" evidence="1">
    <location>
        <begin position="19"/>
        <end position="117"/>
    </location>
</feature>
<feature type="signal peptide" evidence="1">
    <location>
        <begin position="1"/>
        <end position="18"/>
    </location>
</feature>
<evidence type="ECO:0008006" key="4">
    <source>
        <dbReference type="Google" id="ProtNLM"/>
    </source>
</evidence>
<proteinExistence type="predicted"/>
<name>A0A917PWJ2_9PSED</name>
<evidence type="ECO:0000256" key="1">
    <source>
        <dbReference type="SAM" id="SignalP"/>
    </source>
</evidence>
<protein>
    <recommendedName>
        <fullName evidence="4">NADH:ubiquinone oxidoreductase</fullName>
    </recommendedName>
</protein>
<organism evidence="2 3">
    <name type="scientific">Pseudomonas matsuisoli</name>
    <dbReference type="NCBI Taxonomy" id="1515666"/>
    <lineage>
        <taxon>Bacteria</taxon>
        <taxon>Pseudomonadati</taxon>
        <taxon>Pseudomonadota</taxon>
        <taxon>Gammaproteobacteria</taxon>
        <taxon>Pseudomonadales</taxon>
        <taxon>Pseudomonadaceae</taxon>
        <taxon>Pseudomonas</taxon>
    </lineage>
</organism>
<gene>
    <name evidence="2" type="ORF">GCM10009304_20790</name>
</gene>
<reference evidence="2" key="1">
    <citation type="journal article" date="2014" name="Int. J. Syst. Evol. Microbiol.">
        <title>Complete genome sequence of Corynebacterium casei LMG S-19264T (=DSM 44701T), isolated from a smear-ripened cheese.</title>
        <authorList>
            <consortium name="US DOE Joint Genome Institute (JGI-PGF)"/>
            <person name="Walter F."/>
            <person name="Albersmeier A."/>
            <person name="Kalinowski J."/>
            <person name="Ruckert C."/>
        </authorList>
    </citation>
    <scope>NUCLEOTIDE SEQUENCE</scope>
    <source>
        <strain evidence="2">JCM 30078</strain>
    </source>
</reference>